<evidence type="ECO:0000259" key="5">
    <source>
        <dbReference type="PROSITE" id="PS51898"/>
    </source>
</evidence>
<dbReference type="InterPro" id="IPR050808">
    <property type="entry name" value="Phage_Integrase"/>
</dbReference>
<dbReference type="CDD" id="cd00801">
    <property type="entry name" value="INT_P4_C"/>
    <property type="match status" value="1"/>
</dbReference>
<dbReference type="InterPro" id="IPR010998">
    <property type="entry name" value="Integrase_recombinase_N"/>
</dbReference>
<evidence type="ECO:0000313" key="6">
    <source>
        <dbReference type="EMBL" id="MDH7639398.1"/>
    </source>
</evidence>
<protein>
    <submittedName>
        <fullName evidence="6">Tyrosine-type recombinase/integrase</fullName>
    </submittedName>
</protein>
<dbReference type="InterPro" id="IPR038488">
    <property type="entry name" value="Integrase_DNA-bd_sf"/>
</dbReference>
<evidence type="ECO:0000256" key="3">
    <source>
        <dbReference type="ARBA" id="ARBA00023125"/>
    </source>
</evidence>
<comment type="caution">
    <text evidence="6">The sequence shown here is derived from an EMBL/GenBank/DDBJ whole genome shotgun (WGS) entry which is preliminary data.</text>
</comment>
<dbReference type="PROSITE" id="PS51898">
    <property type="entry name" value="TYR_RECOMBINASE"/>
    <property type="match status" value="1"/>
</dbReference>
<dbReference type="Gene3D" id="3.30.160.390">
    <property type="entry name" value="Integrase, DNA-binding domain"/>
    <property type="match status" value="1"/>
</dbReference>
<dbReference type="InterPro" id="IPR053876">
    <property type="entry name" value="Phage_int_M"/>
</dbReference>
<dbReference type="PANTHER" id="PTHR30629">
    <property type="entry name" value="PROPHAGE INTEGRASE"/>
    <property type="match status" value="1"/>
</dbReference>
<dbReference type="InterPro" id="IPR025166">
    <property type="entry name" value="Integrase_DNA_bind_dom"/>
</dbReference>
<dbReference type="InterPro" id="IPR013762">
    <property type="entry name" value="Integrase-like_cat_sf"/>
</dbReference>
<accession>A0ABT6N284</accession>
<comment type="similarity">
    <text evidence="1">Belongs to the 'phage' integrase family.</text>
</comment>
<dbReference type="Pfam" id="PF22022">
    <property type="entry name" value="Phage_int_M"/>
    <property type="match status" value="1"/>
</dbReference>
<proteinExistence type="inferred from homology"/>
<name>A0ABT6N284_9SPHN</name>
<keyword evidence="7" id="KW-1185">Reference proteome</keyword>
<keyword evidence="3" id="KW-0238">DNA-binding</keyword>
<evidence type="ECO:0000256" key="2">
    <source>
        <dbReference type="ARBA" id="ARBA00022908"/>
    </source>
</evidence>
<dbReference type="PANTHER" id="PTHR30629:SF2">
    <property type="entry name" value="PROPHAGE INTEGRASE INTS-RELATED"/>
    <property type="match status" value="1"/>
</dbReference>
<dbReference type="InterPro" id="IPR011010">
    <property type="entry name" value="DNA_brk_join_enz"/>
</dbReference>
<evidence type="ECO:0000313" key="7">
    <source>
        <dbReference type="Proteomes" id="UP001160625"/>
    </source>
</evidence>
<dbReference type="EMBL" id="JARYGZ010000001">
    <property type="protein sequence ID" value="MDH7639398.1"/>
    <property type="molecule type" value="Genomic_DNA"/>
</dbReference>
<feature type="domain" description="Tyr recombinase" evidence="5">
    <location>
        <begin position="205"/>
        <end position="377"/>
    </location>
</feature>
<keyword evidence="4" id="KW-0233">DNA recombination</keyword>
<sequence length="507" mass="56715">MTRRLLNRLTALEVQHLSKPGKYADGGGLNLIIGTRGQKRWAYIYTRHGRRFELGLGAVRDVPLAAARTQATEYREALAVDKDPRSVRQAAERRTTFGDYAAAYLETMTPTWRNPKHAQQWVMTVTVYAAPLHKKLIHEIVTDDVVRVLKPRWLETPETADRLRGRIEKILDSAKAMGLRDGDNPARWRGHLDQILPKRRSRGRGHHTALPFEQLPDFLQKLGERSGDAARALEFTILTAARTREVIGARWEEFDLDEGLWTVPGERMKAAKDHRVPLSAPAIALLKRIGRKTGSAFVFTQGPKKKPLSNMAMAMILRRMDVLVTVHGFRSSFRDWAAETTNFSNEVCEMALAHAIPGKSEAAYRRGDLFLKRRRLMEQWGRFCAGTPETSVAAGPEVLPQGLYPTEEERTSLLALLSHARCALCGSGWGDPCRSPDDAALPWGQSHDRRFMRLVEDWSLTSDGDLATTLASAKVSSQASKAATVKLEIVRRALSPAAWLDYLASAV</sequence>
<organism evidence="6 7">
    <name type="scientific">Sphingomonas oryzagri</name>
    <dbReference type="NCBI Taxonomy" id="3042314"/>
    <lineage>
        <taxon>Bacteria</taxon>
        <taxon>Pseudomonadati</taxon>
        <taxon>Pseudomonadota</taxon>
        <taxon>Alphaproteobacteria</taxon>
        <taxon>Sphingomonadales</taxon>
        <taxon>Sphingomonadaceae</taxon>
        <taxon>Sphingomonas</taxon>
    </lineage>
</organism>
<dbReference type="InterPro" id="IPR002104">
    <property type="entry name" value="Integrase_catalytic"/>
</dbReference>
<keyword evidence="2" id="KW-0229">DNA integration</keyword>
<dbReference type="Gene3D" id="1.10.443.10">
    <property type="entry name" value="Intergrase catalytic core"/>
    <property type="match status" value="1"/>
</dbReference>
<evidence type="ECO:0000256" key="1">
    <source>
        <dbReference type="ARBA" id="ARBA00008857"/>
    </source>
</evidence>
<dbReference type="Proteomes" id="UP001160625">
    <property type="component" value="Unassembled WGS sequence"/>
</dbReference>
<evidence type="ECO:0000256" key="4">
    <source>
        <dbReference type="ARBA" id="ARBA00023172"/>
    </source>
</evidence>
<dbReference type="Gene3D" id="1.10.150.130">
    <property type="match status" value="1"/>
</dbReference>
<dbReference type="Pfam" id="PF13356">
    <property type="entry name" value="Arm-DNA-bind_3"/>
    <property type="match status" value="1"/>
</dbReference>
<dbReference type="Pfam" id="PF00589">
    <property type="entry name" value="Phage_integrase"/>
    <property type="match status" value="1"/>
</dbReference>
<dbReference type="RefSeq" id="WP_281044666.1">
    <property type="nucleotide sequence ID" value="NZ_JARYGZ010000001.1"/>
</dbReference>
<dbReference type="SUPFAM" id="SSF56349">
    <property type="entry name" value="DNA breaking-rejoining enzymes"/>
    <property type="match status" value="1"/>
</dbReference>
<reference evidence="6" key="1">
    <citation type="submission" date="2023-04" db="EMBL/GenBank/DDBJ databases">
        <title>Sphingomonas sp. MAHUQ-71 isolated from rice field.</title>
        <authorList>
            <person name="Huq M.A."/>
        </authorList>
    </citation>
    <scope>NUCLEOTIDE SEQUENCE</scope>
    <source>
        <strain evidence="6">MAHUQ-71</strain>
    </source>
</reference>
<gene>
    <name evidence="6" type="ORF">QGN17_11715</name>
</gene>